<dbReference type="PROSITE" id="PS00086">
    <property type="entry name" value="CYTOCHROME_P450"/>
    <property type="match status" value="1"/>
</dbReference>
<dbReference type="FunFam" id="1.10.630.10:FF:000018">
    <property type="entry name" value="Cytochrome P450 monooxygenase"/>
    <property type="match status" value="1"/>
</dbReference>
<dbReference type="Proteomes" id="UP000179769">
    <property type="component" value="Unassembled WGS sequence"/>
</dbReference>
<dbReference type="GO" id="GO:0004497">
    <property type="term" value="F:monooxygenase activity"/>
    <property type="evidence" value="ECO:0007669"/>
    <property type="project" value="UniProtKB-KW"/>
</dbReference>
<keyword evidence="2 7" id="KW-0349">Heme</keyword>
<accession>A0A1S1Q604</accession>
<organism evidence="9 10">
    <name type="scientific">Parafrankia soli</name>
    <dbReference type="NCBI Taxonomy" id="2599596"/>
    <lineage>
        <taxon>Bacteria</taxon>
        <taxon>Bacillati</taxon>
        <taxon>Actinomycetota</taxon>
        <taxon>Actinomycetes</taxon>
        <taxon>Frankiales</taxon>
        <taxon>Frankiaceae</taxon>
        <taxon>Parafrankia</taxon>
    </lineage>
</organism>
<evidence type="ECO:0000256" key="3">
    <source>
        <dbReference type="ARBA" id="ARBA00022723"/>
    </source>
</evidence>
<dbReference type="RefSeq" id="WP_071063201.1">
    <property type="nucleotide sequence ID" value="NZ_JBFLUH010000020.1"/>
</dbReference>
<dbReference type="InterPro" id="IPR036396">
    <property type="entry name" value="Cyt_P450_sf"/>
</dbReference>
<proteinExistence type="inferred from homology"/>
<evidence type="ECO:0000256" key="8">
    <source>
        <dbReference type="SAM" id="MobiDB-lite"/>
    </source>
</evidence>
<feature type="compositionally biased region" description="Low complexity" evidence="8">
    <location>
        <begin position="8"/>
        <end position="20"/>
    </location>
</feature>
<keyword evidence="5 7" id="KW-0408">Iron</keyword>
<evidence type="ECO:0000256" key="7">
    <source>
        <dbReference type="RuleBase" id="RU000461"/>
    </source>
</evidence>
<evidence type="ECO:0000256" key="2">
    <source>
        <dbReference type="ARBA" id="ARBA00022617"/>
    </source>
</evidence>
<evidence type="ECO:0000313" key="9">
    <source>
        <dbReference type="EMBL" id="OHV28911.1"/>
    </source>
</evidence>
<keyword evidence="3 7" id="KW-0479">Metal-binding</keyword>
<dbReference type="GO" id="GO:0020037">
    <property type="term" value="F:heme binding"/>
    <property type="evidence" value="ECO:0007669"/>
    <property type="project" value="InterPro"/>
</dbReference>
<name>A0A1S1Q604_9ACTN</name>
<dbReference type="InterPro" id="IPR017972">
    <property type="entry name" value="Cyt_P450_CS"/>
</dbReference>
<dbReference type="PRINTS" id="PR00359">
    <property type="entry name" value="BP450"/>
</dbReference>
<comment type="caution">
    <text evidence="9">The sequence shown here is derived from an EMBL/GenBank/DDBJ whole genome shotgun (WGS) entry which is preliminary data.</text>
</comment>
<dbReference type="PANTHER" id="PTHR46696:SF1">
    <property type="entry name" value="CYTOCHROME P450 YJIB-RELATED"/>
    <property type="match status" value="1"/>
</dbReference>
<dbReference type="SUPFAM" id="SSF48264">
    <property type="entry name" value="Cytochrome P450"/>
    <property type="match status" value="1"/>
</dbReference>
<dbReference type="AlphaFoldDB" id="A0A1S1Q604"/>
<evidence type="ECO:0000256" key="5">
    <source>
        <dbReference type="ARBA" id="ARBA00023004"/>
    </source>
</evidence>
<dbReference type="GO" id="GO:0005506">
    <property type="term" value="F:iron ion binding"/>
    <property type="evidence" value="ECO:0007669"/>
    <property type="project" value="InterPro"/>
</dbReference>
<evidence type="ECO:0000256" key="1">
    <source>
        <dbReference type="ARBA" id="ARBA00010617"/>
    </source>
</evidence>
<evidence type="ECO:0000256" key="6">
    <source>
        <dbReference type="ARBA" id="ARBA00023033"/>
    </source>
</evidence>
<dbReference type="CDD" id="cd20625">
    <property type="entry name" value="CYP164-like"/>
    <property type="match status" value="1"/>
</dbReference>
<keyword evidence="10" id="KW-1185">Reference proteome</keyword>
<evidence type="ECO:0000313" key="10">
    <source>
        <dbReference type="Proteomes" id="UP000179769"/>
    </source>
</evidence>
<dbReference type="Gene3D" id="1.10.630.10">
    <property type="entry name" value="Cytochrome P450"/>
    <property type="match status" value="1"/>
</dbReference>
<reference evidence="10" key="1">
    <citation type="submission" date="2016-07" db="EMBL/GenBank/DDBJ databases">
        <title>Frankia sp. NRRL B-16219 Genome sequencing.</title>
        <authorList>
            <person name="Ghodhbane-Gtari F."/>
            <person name="Swanson E."/>
            <person name="Gueddou A."/>
            <person name="Louati M."/>
            <person name="Nouioui I."/>
            <person name="Hezbri K."/>
            <person name="Abebe-Akele F."/>
            <person name="Simpson S."/>
            <person name="Morris K."/>
            <person name="Thomas K."/>
            <person name="Gtari M."/>
            <person name="Tisa L.S."/>
        </authorList>
    </citation>
    <scope>NUCLEOTIDE SEQUENCE [LARGE SCALE GENOMIC DNA]</scope>
    <source>
        <strain evidence="10">NRRL B-16219</strain>
    </source>
</reference>
<gene>
    <name evidence="9" type="ORF">BBK14_17420</name>
</gene>
<sequence>MTTSTVVPAAGTGSSGPAGEESTALLAELFDPATRPDPYPVYSRLREAGALHATPFGLPVATRHADCVAVLANQDWGHDLEAHQMHPTLPAESFPTTFLWMEPPDHTRLRGLVSKGFTPRSVQMLRPRITALVDELLDNALAAGEFDLVETIAYPLPLTVICEILGVPAADHPAVQVWSQALARAFDPDALMSPEALAERNRAIPEFLEYFGALVERHRREPGDNLISALAQVEEAGDRLTADELLGTCVTLIIAGHETTVNLVGNGMLALLRNPDQLALLRAEPELIGPAVEELLRYDSPIHLNTRAAKRELEVAGRVFAPGEGVVALIACANRDPRAYPDPDRLDVRRFTSSAGGPPARHLSFSLGHHYCLGAPLALLEMELLLAGFIRRVSEAEITDNNPPYKPNLLIRGLAELPVRFRG</sequence>
<dbReference type="InterPro" id="IPR001128">
    <property type="entry name" value="Cyt_P450"/>
</dbReference>
<dbReference type="EMBL" id="MAXA01000202">
    <property type="protein sequence ID" value="OHV28911.1"/>
    <property type="molecule type" value="Genomic_DNA"/>
</dbReference>
<dbReference type="OrthoDB" id="3215747at2"/>
<keyword evidence="4 7" id="KW-0560">Oxidoreductase</keyword>
<protein>
    <submittedName>
        <fullName evidence="9">Cytochrome</fullName>
    </submittedName>
</protein>
<dbReference type="InterPro" id="IPR002397">
    <property type="entry name" value="Cyt_P450_B"/>
</dbReference>
<feature type="region of interest" description="Disordered" evidence="8">
    <location>
        <begin position="1"/>
        <end position="20"/>
    </location>
</feature>
<dbReference type="PANTHER" id="PTHR46696">
    <property type="entry name" value="P450, PUTATIVE (EUROFUNG)-RELATED"/>
    <property type="match status" value="1"/>
</dbReference>
<evidence type="ECO:0000256" key="4">
    <source>
        <dbReference type="ARBA" id="ARBA00023002"/>
    </source>
</evidence>
<comment type="similarity">
    <text evidence="1 7">Belongs to the cytochrome P450 family.</text>
</comment>
<keyword evidence="6 7" id="KW-0503">Monooxygenase</keyword>
<dbReference type="Pfam" id="PF00067">
    <property type="entry name" value="p450"/>
    <property type="match status" value="1"/>
</dbReference>
<dbReference type="GO" id="GO:0016705">
    <property type="term" value="F:oxidoreductase activity, acting on paired donors, with incorporation or reduction of molecular oxygen"/>
    <property type="evidence" value="ECO:0007669"/>
    <property type="project" value="InterPro"/>
</dbReference>